<dbReference type="NCBIfam" id="TIGR02937">
    <property type="entry name" value="sigma70-ECF"/>
    <property type="match status" value="1"/>
</dbReference>
<dbReference type="STRING" id="1940790.L21SP3_02165"/>
<dbReference type="GO" id="GO:0003677">
    <property type="term" value="F:DNA binding"/>
    <property type="evidence" value="ECO:0007669"/>
    <property type="project" value="InterPro"/>
</dbReference>
<accession>A0A1Q2HSV8</accession>
<dbReference type="PANTHER" id="PTHR43133">
    <property type="entry name" value="RNA POLYMERASE ECF-TYPE SIGMA FACTO"/>
    <property type="match status" value="1"/>
</dbReference>
<dbReference type="KEGG" id="pbu:L21SP3_02165"/>
<dbReference type="InterPro" id="IPR013249">
    <property type="entry name" value="RNA_pol_sigma70_r4_t2"/>
</dbReference>
<evidence type="ECO:0000256" key="4">
    <source>
        <dbReference type="ARBA" id="ARBA00023163"/>
    </source>
</evidence>
<dbReference type="Gene3D" id="1.10.10.10">
    <property type="entry name" value="Winged helix-like DNA-binding domain superfamily/Winged helix DNA-binding domain"/>
    <property type="match status" value="1"/>
</dbReference>
<dbReference type="InterPro" id="IPR014331">
    <property type="entry name" value="RNA_pol_sigma70_ECF_RHOBA"/>
</dbReference>
<evidence type="ECO:0000313" key="8">
    <source>
        <dbReference type="Proteomes" id="UP000188273"/>
    </source>
</evidence>
<organism evidence="7 8">
    <name type="scientific">Sedimentisphaera cyanobacteriorum</name>
    <dbReference type="NCBI Taxonomy" id="1940790"/>
    <lineage>
        <taxon>Bacteria</taxon>
        <taxon>Pseudomonadati</taxon>
        <taxon>Planctomycetota</taxon>
        <taxon>Phycisphaerae</taxon>
        <taxon>Sedimentisphaerales</taxon>
        <taxon>Sedimentisphaeraceae</taxon>
        <taxon>Sedimentisphaera</taxon>
    </lineage>
</organism>
<evidence type="ECO:0000259" key="5">
    <source>
        <dbReference type="Pfam" id="PF04542"/>
    </source>
</evidence>
<dbReference type="Pfam" id="PF04542">
    <property type="entry name" value="Sigma70_r2"/>
    <property type="match status" value="1"/>
</dbReference>
<dbReference type="InterPro" id="IPR007627">
    <property type="entry name" value="RNA_pol_sigma70_r2"/>
</dbReference>
<keyword evidence="4" id="KW-0804">Transcription</keyword>
<dbReference type="EMBL" id="CP019633">
    <property type="protein sequence ID" value="AQQ10333.1"/>
    <property type="molecule type" value="Genomic_DNA"/>
</dbReference>
<reference evidence="8" key="1">
    <citation type="submission" date="2017-02" db="EMBL/GenBank/DDBJ databases">
        <title>Comparative genomics and description of representatives of a novel lineage of planctomycetes thriving in anoxic sediments.</title>
        <authorList>
            <person name="Spring S."/>
            <person name="Bunk B."/>
            <person name="Sproer C."/>
            <person name="Klenk H.-P."/>
        </authorList>
    </citation>
    <scope>NUCLEOTIDE SEQUENCE [LARGE SCALE GENOMIC DNA]</scope>
    <source>
        <strain evidence="8">L21-RPul-D3</strain>
    </source>
</reference>
<feature type="domain" description="RNA polymerase sigma factor 70 region 4 type 2" evidence="6">
    <location>
        <begin position="109"/>
        <end position="156"/>
    </location>
</feature>
<protein>
    <submittedName>
        <fullName evidence="7">RNA polymerase sigma factor CarQ</fullName>
    </submittedName>
</protein>
<dbReference type="PANTHER" id="PTHR43133:SF51">
    <property type="entry name" value="RNA POLYMERASE SIGMA FACTOR"/>
    <property type="match status" value="1"/>
</dbReference>
<evidence type="ECO:0000313" key="7">
    <source>
        <dbReference type="EMBL" id="AQQ10333.1"/>
    </source>
</evidence>
<dbReference type="InterPro" id="IPR036388">
    <property type="entry name" value="WH-like_DNA-bd_sf"/>
</dbReference>
<gene>
    <name evidence="7" type="primary">carQ</name>
    <name evidence="7" type="ORF">L21SP3_02165</name>
</gene>
<dbReference type="SUPFAM" id="SSF88659">
    <property type="entry name" value="Sigma3 and sigma4 domains of RNA polymerase sigma factors"/>
    <property type="match status" value="1"/>
</dbReference>
<sequence>MNKDSQTEDFVNLLLNSQGRIYAYILSLVGNHDDAEDIMQDAVSVMWQKFDSFEKGTSFIAWAFTISKYQVLNFRRTKARHSENLFADNVFELIAEQAETESCDNEKMECLGECVANLKENHFNILKMKYFYGLSVREIGSRVGLGKTAVYKRLSRLHAFLRDCVKRRLKARGRIDG</sequence>
<dbReference type="NCBIfam" id="TIGR02989">
    <property type="entry name" value="Sig-70_gvs1"/>
    <property type="match status" value="1"/>
</dbReference>
<evidence type="ECO:0000256" key="3">
    <source>
        <dbReference type="ARBA" id="ARBA00023082"/>
    </source>
</evidence>
<dbReference type="InterPro" id="IPR013325">
    <property type="entry name" value="RNA_pol_sigma_r2"/>
</dbReference>
<dbReference type="AlphaFoldDB" id="A0A1Q2HSV8"/>
<keyword evidence="2" id="KW-0805">Transcription regulation</keyword>
<name>A0A1Q2HSV8_9BACT</name>
<feature type="domain" description="RNA polymerase sigma-70 region 2" evidence="5">
    <location>
        <begin position="18"/>
        <end position="80"/>
    </location>
</feature>
<keyword evidence="3" id="KW-0731">Sigma factor</keyword>
<dbReference type="InterPro" id="IPR013324">
    <property type="entry name" value="RNA_pol_sigma_r3/r4-like"/>
</dbReference>
<dbReference type="InterPro" id="IPR014284">
    <property type="entry name" value="RNA_pol_sigma-70_dom"/>
</dbReference>
<proteinExistence type="inferred from homology"/>
<comment type="similarity">
    <text evidence="1">Belongs to the sigma-70 factor family. ECF subfamily.</text>
</comment>
<evidence type="ECO:0000256" key="2">
    <source>
        <dbReference type="ARBA" id="ARBA00023015"/>
    </source>
</evidence>
<dbReference type="Gene3D" id="1.10.1740.10">
    <property type="match status" value="1"/>
</dbReference>
<keyword evidence="8" id="KW-1185">Reference proteome</keyword>
<dbReference type="RefSeq" id="WP_077541445.1">
    <property type="nucleotide sequence ID" value="NZ_CP019633.1"/>
</dbReference>
<dbReference type="InterPro" id="IPR039425">
    <property type="entry name" value="RNA_pol_sigma-70-like"/>
</dbReference>
<dbReference type="OrthoDB" id="6383365at2"/>
<dbReference type="GO" id="GO:0016987">
    <property type="term" value="F:sigma factor activity"/>
    <property type="evidence" value="ECO:0007669"/>
    <property type="project" value="UniProtKB-KW"/>
</dbReference>
<dbReference type="Pfam" id="PF08281">
    <property type="entry name" value="Sigma70_r4_2"/>
    <property type="match status" value="1"/>
</dbReference>
<dbReference type="GO" id="GO:0006352">
    <property type="term" value="P:DNA-templated transcription initiation"/>
    <property type="evidence" value="ECO:0007669"/>
    <property type="project" value="InterPro"/>
</dbReference>
<evidence type="ECO:0000259" key="6">
    <source>
        <dbReference type="Pfam" id="PF08281"/>
    </source>
</evidence>
<dbReference type="SUPFAM" id="SSF88946">
    <property type="entry name" value="Sigma2 domain of RNA polymerase sigma factors"/>
    <property type="match status" value="1"/>
</dbReference>
<dbReference type="Proteomes" id="UP000188273">
    <property type="component" value="Chromosome"/>
</dbReference>
<evidence type="ECO:0000256" key="1">
    <source>
        <dbReference type="ARBA" id="ARBA00010641"/>
    </source>
</evidence>